<protein>
    <submittedName>
        <fullName evidence="5">MarR family transcriptional regulator</fullName>
    </submittedName>
</protein>
<dbReference type="InterPro" id="IPR000835">
    <property type="entry name" value="HTH_MarR-typ"/>
</dbReference>
<dbReference type="Gene3D" id="1.10.10.10">
    <property type="entry name" value="Winged helix-like DNA-binding domain superfamily/Winged helix DNA-binding domain"/>
    <property type="match status" value="1"/>
</dbReference>
<evidence type="ECO:0000259" key="4">
    <source>
        <dbReference type="PROSITE" id="PS50995"/>
    </source>
</evidence>
<feature type="domain" description="HTH marR-type" evidence="4">
    <location>
        <begin position="16"/>
        <end position="138"/>
    </location>
</feature>
<dbReference type="InterPro" id="IPR036390">
    <property type="entry name" value="WH_DNA-bd_sf"/>
</dbReference>
<keyword evidence="1" id="KW-0805">Transcription regulation</keyword>
<evidence type="ECO:0000256" key="2">
    <source>
        <dbReference type="ARBA" id="ARBA00023125"/>
    </source>
</evidence>
<evidence type="ECO:0000313" key="6">
    <source>
        <dbReference type="Proteomes" id="UP000267128"/>
    </source>
</evidence>
<keyword evidence="6" id="KW-1185">Reference proteome</keyword>
<dbReference type="SUPFAM" id="SSF46785">
    <property type="entry name" value="Winged helix' DNA-binding domain"/>
    <property type="match status" value="1"/>
</dbReference>
<dbReference type="OrthoDB" id="5195026at2"/>
<dbReference type="PANTHER" id="PTHR33164">
    <property type="entry name" value="TRANSCRIPTIONAL REGULATOR, MARR FAMILY"/>
    <property type="match status" value="1"/>
</dbReference>
<comment type="caution">
    <text evidence="5">The sequence shown here is derived from an EMBL/GenBank/DDBJ whole genome shotgun (WGS) entry which is preliminary data.</text>
</comment>
<keyword evidence="2" id="KW-0238">DNA-binding</keyword>
<accession>A0A3N0CRR6</accession>
<dbReference type="SMART" id="SM00347">
    <property type="entry name" value="HTH_MARR"/>
    <property type="match status" value="1"/>
</dbReference>
<dbReference type="PANTHER" id="PTHR33164:SF99">
    <property type="entry name" value="MARR FAMILY REGULATORY PROTEIN"/>
    <property type="match status" value="1"/>
</dbReference>
<keyword evidence="3" id="KW-0804">Transcription</keyword>
<evidence type="ECO:0000256" key="1">
    <source>
        <dbReference type="ARBA" id="ARBA00023015"/>
    </source>
</evidence>
<dbReference type="GO" id="GO:0003700">
    <property type="term" value="F:DNA-binding transcription factor activity"/>
    <property type="evidence" value="ECO:0007669"/>
    <property type="project" value="InterPro"/>
</dbReference>
<dbReference type="EMBL" id="RJSE01000001">
    <property type="protein sequence ID" value="RNL66182.1"/>
    <property type="molecule type" value="Genomic_DNA"/>
</dbReference>
<reference evidence="5 6" key="1">
    <citation type="submission" date="2018-11" db="EMBL/GenBank/DDBJ databases">
        <authorList>
            <person name="Li F."/>
        </authorList>
    </citation>
    <scope>NUCLEOTIDE SEQUENCE [LARGE SCALE GENOMIC DNA]</scope>
    <source>
        <strain evidence="5 6">Gsoil 097</strain>
    </source>
</reference>
<dbReference type="PROSITE" id="PS01117">
    <property type="entry name" value="HTH_MARR_1"/>
    <property type="match status" value="1"/>
</dbReference>
<dbReference type="InterPro" id="IPR023187">
    <property type="entry name" value="Tscrpt_reg_MarR-type_CS"/>
</dbReference>
<evidence type="ECO:0000313" key="5">
    <source>
        <dbReference type="EMBL" id="RNL66182.1"/>
    </source>
</evidence>
<dbReference type="GO" id="GO:0006950">
    <property type="term" value="P:response to stress"/>
    <property type="evidence" value="ECO:0007669"/>
    <property type="project" value="TreeGrafter"/>
</dbReference>
<name>A0A3N0CRR6_9ACTN</name>
<dbReference type="Proteomes" id="UP000267128">
    <property type="component" value="Unassembled WGS sequence"/>
</dbReference>
<evidence type="ECO:0000256" key="3">
    <source>
        <dbReference type="ARBA" id="ARBA00023163"/>
    </source>
</evidence>
<proteinExistence type="predicted"/>
<sequence>MCYPPSMSARTDDALAAEWHRLMGRYQRLMCVLDRELGAEHGLSASEFEVLQQLEQAEECSLRMSVLADGVHLSQSALSRLVTRLERDGLIERKSCSQDRRSLFVALTDAGRTRYADARPTQRRVLREEGSDCLEQPA</sequence>
<dbReference type="Pfam" id="PF01047">
    <property type="entry name" value="MarR"/>
    <property type="match status" value="1"/>
</dbReference>
<dbReference type="AlphaFoldDB" id="A0A3N0CRR6"/>
<dbReference type="InterPro" id="IPR036388">
    <property type="entry name" value="WH-like_DNA-bd_sf"/>
</dbReference>
<dbReference type="PROSITE" id="PS50995">
    <property type="entry name" value="HTH_MARR_2"/>
    <property type="match status" value="1"/>
</dbReference>
<gene>
    <name evidence="5" type="ORF">EFK50_00710</name>
</gene>
<dbReference type="GO" id="GO:0003677">
    <property type="term" value="F:DNA binding"/>
    <property type="evidence" value="ECO:0007669"/>
    <property type="project" value="UniProtKB-KW"/>
</dbReference>
<organism evidence="5 6">
    <name type="scientific">Nocardioides marmoriginsengisoli</name>
    <dbReference type="NCBI Taxonomy" id="661483"/>
    <lineage>
        <taxon>Bacteria</taxon>
        <taxon>Bacillati</taxon>
        <taxon>Actinomycetota</taxon>
        <taxon>Actinomycetes</taxon>
        <taxon>Propionibacteriales</taxon>
        <taxon>Nocardioidaceae</taxon>
        <taxon>Nocardioides</taxon>
    </lineage>
</organism>
<dbReference type="InterPro" id="IPR039422">
    <property type="entry name" value="MarR/SlyA-like"/>
</dbReference>
<dbReference type="PRINTS" id="PR00598">
    <property type="entry name" value="HTHMARR"/>
</dbReference>